<dbReference type="EMBL" id="JBIRGQ010000019">
    <property type="protein sequence ID" value="MFH8551963.1"/>
    <property type="molecule type" value="Genomic_DNA"/>
</dbReference>
<proteinExistence type="predicted"/>
<sequence length="212" mass="23636">MTHTRQNTERTLPVPLSDARPARRLTAGDWDRWYARGGGWPRVVSDAEAERFCRFVGPVPGGSAVDLGCGTGHWARQLAAWGKSVRGYDWSGEAIRQATCRSTGTTTQFETRDLNRQPLPGIRPGSVDLVTCRFAIAYLDQARLMADVGSWLTWNGTLFVLTRIDEPGALVHDHHRGVSRQQLDQLADGWAHHQVHRISPRGTALVLRRYTG</sequence>
<name>A0ABW7R3W4_9ACTN</name>
<dbReference type="Proteomes" id="UP001610818">
    <property type="component" value="Unassembled WGS sequence"/>
</dbReference>
<dbReference type="GO" id="GO:0032259">
    <property type="term" value="P:methylation"/>
    <property type="evidence" value="ECO:0007669"/>
    <property type="project" value="UniProtKB-KW"/>
</dbReference>
<dbReference type="PANTHER" id="PTHR44942:SF4">
    <property type="entry name" value="METHYLTRANSFERASE TYPE 11 DOMAIN-CONTAINING PROTEIN"/>
    <property type="match status" value="1"/>
</dbReference>
<keyword evidence="1 4" id="KW-0489">Methyltransferase</keyword>
<evidence type="ECO:0000313" key="4">
    <source>
        <dbReference type="EMBL" id="MFH8551963.1"/>
    </source>
</evidence>
<evidence type="ECO:0000256" key="2">
    <source>
        <dbReference type="ARBA" id="ARBA00022679"/>
    </source>
</evidence>
<dbReference type="Gene3D" id="3.40.50.150">
    <property type="entry name" value="Vaccinia Virus protein VP39"/>
    <property type="match status" value="1"/>
</dbReference>
<dbReference type="InterPro" id="IPR041698">
    <property type="entry name" value="Methyltransf_25"/>
</dbReference>
<keyword evidence="2" id="KW-0808">Transferase</keyword>
<dbReference type="RefSeq" id="WP_397719093.1">
    <property type="nucleotide sequence ID" value="NZ_JBIRGN010000019.1"/>
</dbReference>
<evidence type="ECO:0000256" key="1">
    <source>
        <dbReference type="ARBA" id="ARBA00022603"/>
    </source>
</evidence>
<reference evidence="4 5" key="1">
    <citation type="submission" date="2024-10" db="EMBL/GenBank/DDBJ databases">
        <title>The Natural Products Discovery Center: Release of the First 8490 Sequenced Strains for Exploring Actinobacteria Biosynthetic Diversity.</title>
        <authorList>
            <person name="Kalkreuter E."/>
            <person name="Kautsar S.A."/>
            <person name="Yang D."/>
            <person name="Bader C.D."/>
            <person name="Teijaro C.N."/>
            <person name="Fluegel L."/>
            <person name="Davis C.M."/>
            <person name="Simpson J.R."/>
            <person name="Lauterbach L."/>
            <person name="Steele A.D."/>
            <person name="Gui C."/>
            <person name="Meng S."/>
            <person name="Li G."/>
            <person name="Viehrig K."/>
            <person name="Ye F."/>
            <person name="Su P."/>
            <person name="Kiefer A.F."/>
            <person name="Nichols A."/>
            <person name="Cepeda A.J."/>
            <person name="Yan W."/>
            <person name="Fan B."/>
            <person name="Jiang Y."/>
            <person name="Adhikari A."/>
            <person name="Zheng C.-J."/>
            <person name="Schuster L."/>
            <person name="Cowan T.M."/>
            <person name="Smanski M.J."/>
            <person name="Chevrette M.G."/>
            <person name="De Carvalho L.P.S."/>
            <person name="Shen B."/>
        </authorList>
    </citation>
    <scope>NUCLEOTIDE SEQUENCE [LARGE SCALE GENOMIC DNA]</scope>
    <source>
        <strain evidence="4 5">NPDC017990</strain>
    </source>
</reference>
<dbReference type="SUPFAM" id="SSF53335">
    <property type="entry name" value="S-adenosyl-L-methionine-dependent methyltransferases"/>
    <property type="match status" value="1"/>
</dbReference>
<feature type="domain" description="Methyltransferase" evidence="3">
    <location>
        <begin position="65"/>
        <end position="153"/>
    </location>
</feature>
<dbReference type="GO" id="GO:0008168">
    <property type="term" value="F:methyltransferase activity"/>
    <property type="evidence" value="ECO:0007669"/>
    <property type="project" value="UniProtKB-KW"/>
</dbReference>
<evidence type="ECO:0000313" key="5">
    <source>
        <dbReference type="Proteomes" id="UP001610818"/>
    </source>
</evidence>
<keyword evidence="5" id="KW-1185">Reference proteome</keyword>
<dbReference type="InterPro" id="IPR051052">
    <property type="entry name" value="Diverse_substrate_MTase"/>
</dbReference>
<evidence type="ECO:0000259" key="3">
    <source>
        <dbReference type="Pfam" id="PF13649"/>
    </source>
</evidence>
<accession>A0ABW7R3W4</accession>
<comment type="caution">
    <text evidence="4">The sequence shown here is derived from an EMBL/GenBank/DDBJ whole genome shotgun (WGS) entry which is preliminary data.</text>
</comment>
<dbReference type="InterPro" id="IPR029063">
    <property type="entry name" value="SAM-dependent_MTases_sf"/>
</dbReference>
<dbReference type="Pfam" id="PF13649">
    <property type="entry name" value="Methyltransf_25"/>
    <property type="match status" value="1"/>
</dbReference>
<protein>
    <submittedName>
        <fullName evidence="4">Class I SAM-dependent DNA methyltransferase</fullName>
    </submittedName>
</protein>
<dbReference type="PANTHER" id="PTHR44942">
    <property type="entry name" value="METHYLTRANSF_11 DOMAIN-CONTAINING PROTEIN"/>
    <property type="match status" value="1"/>
</dbReference>
<organism evidence="4 5">
    <name type="scientific">Streptomyces longisporoflavus</name>
    <dbReference type="NCBI Taxonomy" id="28044"/>
    <lineage>
        <taxon>Bacteria</taxon>
        <taxon>Bacillati</taxon>
        <taxon>Actinomycetota</taxon>
        <taxon>Actinomycetes</taxon>
        <taxon>Kitasatosporales</taxon>
        <taxon>Streptomycetaceae</taxon>
        <taxon>Streptomyces</taxon>
    </lineage>
</organism>
<dbReference type="CDD" id="cd02440">
    <property type="entry name" value="AdoMet_MTases"/>
    <property type="match status" value="1"/>
</dbReference>
<gene>
    <name evidence="4" type="ORF">ACH4F9_44030</name>
</gene>